<protein>
    <submittedName>
        <fullName evidence="3">Uncharacterized protein</fullName>
    </submittedName>
</protein>
<dbReference type="OrthoDB" id="194358at2759"/>
<dbReference type="OMA" id="CAWNTIN"/>
<organism evidence="3 4">
    <name type="scientific">Hypocrea atroviridis (strain ATCC 20476 / IMI 206040)</name>
    <name type="common">Trichoderma atroviride</name>
    <dbReference type="NCBI Taxonomy" id="452589"/>
    <lineage>
        <taxon>Eukaryota</taxon>
        <taxon>Fungi</taxon>
        <taxon>Dikarya</taxon>
        <taxon>Ascomycota</taxon>
        <taxon>Pezizomycotina</taxon>
        <taxon>Sordariomycetes</taxon>
        <taxon>Hypocreomycetidae</taxon>
        <taxon>Hypocreales</taxon>
        <taxon>Hypocreaceae</taxon>
        <taxon>Trichoderma</taxon>
    </lineage>
</organism>
<evidence type="ECO:0000259" key="2">
    <source>
        <dbReference type="Pfam" id="PF26640"/>
    </source>
</evidence>
<dbReference type="HOGENOM" id="CLU_000288_138_0_1"/>
<dbReference type="PANTHER" id="PTHR10622:SF10">
    <property type="entry name" value="HET DOMAIN-CONTAINING PROTEIN"/>
    <property type="match status" value="1"/>
</dbReference>
<dbReference type="PANTHER" id="PTHR10622">
    <property type="entry name" value="HET DOMAIN-CONTAINING PROTEIN"/>
    <property type="match status" value="1"/>
</dbReference>
<dbReference type="EMBL" id="ABDG02000027">
    <property type="protein sequence ID" value="EHK42059.1"/>
    <property type="molecule type" value="Genomic_DNA"/>
</dbReference>
<dbReference type="Pfam" id="PF26640">
    <property type="entry name" value="DUF8212"/>
    <property type="match status" value="1"/>
</dbReference>
<name>G9P4X7_HYPAI</name>
<dbReference type="STRING" id="452589.G9P4X7"/>
<proteinExistence type="predicted"/>
<dbReference type="Pfam" id="PF06985">
    <property type="entry name" value="HET"/>
    <property type="match status" value="1"/>
</dbReference>
<accession>G9P4X7</accession>
<feature type="non-terminal residue" evidence="3">
    <location>
        <position position="331"/>
    </location>
</feature>
<keyword evidence="4" id="KW-1185">Reference proteome</keyword>
<dbReference type="AlphaFoldDB" id="G9P4X7"/>
<comment type="caution">
    <text evidence="3">The sequence shown here is derived from an EMBL/GenBank/DDBJ whole genome shotgun (WGS) entry which is preliminary data.</text>
</comment>
<feature type="domain" description="DUF8212" evidence="2">
    <location>
        <begin position="246"/>
        <end position="278"/>
    </location>
</feature>
<dbReference type="InterPro" id="IPR010730">
    <property type="entry name" value="HET"/>
</dbReference>
<dbReference type="InterPro" id="IPR058525">
    <property type="entry name" value="DUF8212"/>
</dbReference>
<feature type="domain" description="Heterokaryon incompatibility" evidence="1">
    <location>
        <begin position="22"/>
        <end position="127"/>
    </location>
</feature>
<evidence type="ECO:0000313" key="3">
    <source>
        <dbReference type="EMBL" id="EHK42059.1"/>
    </source>
</evidence>
<reference evidence="3 4" key="1">
    <citation type="journal article" date="2011" name="Genome Biol.">
        <title>Comparative genome sequence analysis underscores mycoparasitism as the ancestral life style of Trichoderma.</title>
        <authorList>
            <person name="Kubicek C.P."/>
            <person name="Herrera-Estrella A."/>
            <person name="Seidl-Seiboth V."/>
            <person name="Martinez D.A."/>
            <person name="Druzhinina I.S."/>
            <person name="Thon M."/>
            <person name="Zeilinger S."/>
            <person name="Casas-Flores S."/>
            <person name="Horwitz B.A."/>
            <person name="Mukherjee P.K."/>
            <person name="Mukherjee M."/>
            <person name="Kredics L."/>
            <person name="Alcaraz L.D."/>
            <person name="Aerts A."/>
            <person name="Antal Z."/>
            <person name="Atanasova L."/>
            <person name="Cervantes-Badillo M.G."/>
            <person name="Challacombe J."/>
            <person name="Chertkov O."/>
            <person name="McCluskey K."/>
            <person name="Coulpier F."/>
            <person name="Deshpande N."/>
            <person name="von Doehren H."/>
            <person name="Ebbole D.J."/>
            <person name="Esquivel-Naranjo E.U."/>
            <person name="Fekete E."/>
            <person name="Flipphi M."/>
            <person name="Glaser F."/>
            <person name="Gomez-Rodriguez E.Y."/>
            <person name="Gruber S."/>
            <person name="Han C."/>
            <person name="Henrissat B."/>
            <person name="Hermosa R."/>
            <person name="Hernandez-Onate M."/>
            <person name="Karaffa L."/>
            <person name="Kosti I."/>
            <person name="Le Crom S."/>
            <person name="Lindquist E."/>
            <person name="Lucas S."/>
            <person name="Luebeck M."/>
            <person name="Luebeck P.S."/>
            <person name="Margeot A."/>
            <person name="Metz B."/>
            <person name="Misra M."/>
            <person name="Nevalainen H."/>
            <person name="Omann M."/>
            <person name="Packer N."/>
            <person name="Perrone G."/>
            <person name="Uresti-Rivera E.E."/>
            <person name="Salamov A."/>
            <person name="Schmoll M."/>
            <person name="Seiboth B."/>
            <person name="Shapiro H."/>
            <person name="Sukno S."/>
            <person name="Tamayo-Ramos J.A."/>
            <person name="Tisch D."/>
            <person name="Wiest A."/>
            <person name="Wilkinson H.H."/>
            <person name="Zhang M."/>
            <person name="Coutinho P.M."/>
            <person name="Kenerley C.M."/>
            <person name="Monte E."/>
            <person name="Baker S.E."/>
            <person name="Grigoriev I.V."/>
        </authorList>
    </citation>
    <scope>NUCLEOTIDE SEQUENCE [LARGE SCALE GENOMIC DNA]</scope>
    <source>
        <strain evidence="4">ATCC 20476 / IMI 206040</strain>
    </source>
</reference>
<dbReference type="eggNOG" id="KOG4177">
    <property type="taxonomic scope" value="Eukaryota"/>
</dbReference>
<gene>
    <name evidence="3" type="ORF">TRIATDRAFT_229477</name>
</gene>
<dbReference type="Proteomes" id="UP000005426">
    <property type="component" value="Unassembled WGS sequence"/>
</dbReference>
<evidence type="ECO:0000313" key="4">
    <source>
        <dbReference type="Proteomes" id="UP000005426"/>
    </source>
</evidence>
<sequence length="331" mass="37320">MRLLDAKTLELVDILDDDVPPYAIISHTWGDEELTIQQLRRLGRHSHLASSSPKPLDRKRRAILSKKGYVKISGAARLAVSRGLNYLWADTCCIDKTSSSELSEAINSMYLWYEQSAECYAYLSDVEPPATQDGNAFDKNLRNSRWFTRGWTLQELVAPKLVLFYASDWSLLGQKHSPPKFAKIISEITSIDEEVLDGTIDPLQLSVSARMAWASHRNTTRLEDTAYCLMGLFQVNMPLLYGEGKRAFTRLQEHIIQRTDDQSIFAWNSFDDLEEDPDALFGLLAQSPAQFKDAGALQVLPPLPVYASAPSAMTNQGLRVQLYLVPRTFTD</sequence>
<evidence type="ECO:0000259" key="1">
    <source>
        <dbReference type="Pfam" id="PF06985"/>
    </source>
</evidence>